<dbReference type="GO" id="GO:0004673">
    <property type="term" value="F:protein histidine kinase activity"/>
    <property type="evidence" value="ECO:0007669"/>
    <property type="project" value="UniProtKB-EC"/>
</dbReference>
<dbReference type="SMART" id="SM00091">
    <property type="entry name" value="PAS"/>
    <property type="match status" value="5"/>
</dbReference>
<keyword evidence="4" id="KW-0808">Transferase</keyword>
<dbReference type="SUPFAM" id="SSF55785">
    <property type="entry name" value="PYP-like sensor domain (PAS domain)"/>
    <property type="match status" value="5"/>
</dbReference>
<dbReference type="eggNOG" id="COG0517">
    <property type="taxonomic scope" value="Bacteria"/>
</dbReference>
<dbReference type="InterPro" id="IPR000644">
    <property type="entry name" value="CBS_dom"/>
</dbReference>
<keyword evidence="6" id="KW-0129">CBS domain</keyword>
<keyword evidence="3" id="KW-0597">Phosphoprotein</keyword>
<dbReference type="Gene3D" id="3.30.565.10">
    <property type="entry name" value="Histidine kinase-like ATPase, C-terminal domain"/>
    <property type="match status" value="1"/>
</dbReference>
<evidence type="ECO:0000256" key="6">
    <source>
        <dbReference type="PROSITE-ProRule" id="PRU00703"/>
    </source>
</evidence>
<organism evidence="12 13">
    <name type="scientific">Gloeothece verrucosa (strain PCC 7822)</name>
    <name type="common">Cyanothece sp. (strain PCC 7822)</name>
    <dbReference type="NCBI Taxonomy" id="497965"/>
    <lineage>
        <taxon>Bacteria</taxon>
        <taxon>Bacillati</taxon>
        <taxon>Cyanobacteriota</taxon>
        <taxon>Cyanophyceae</taxon>
        <taxon>Oscillatoriophycideae</taxon>
        <taxon>Chroococcales</taxon>
        <taxon>Aphanothecaceae</taxon>
        <taxon>Gloeothece</taxon>
        <taxon>Gloeothece verrucosa</taxon>
    </lineage>
</organism>
<feature type="domain" description="PAS" evidence="9">
    <location>
        <begin position="425"/>
        <end position="480"/>
    </location>
</feature>
<evidence type="ECO:0000256" key="2">
    <source>
        <dbReference type="ARBA" id="ARBA00012438"/>
    </source>
</evidence>
<dbReference type="PROSITE" id="PS51371">
    <property type="entry name" value="CBS"/>
    <property type="match status" value="2"/>
</dbReference>
<gene>
    <name evidence="12" type="ordered locus">Cyan7822_3902</name>
</gene>
<dbReference type="NCBIfam" id="TIGR00229">
    <property type="entry name" value="sensory_box"/>
    <property type="match status" value="4"/>
</dbReference>
<dbReference type="PANTHER" id="PTHR43304:SF1">
    <property type="entry name" value="PAC DOMAIN-CONTAINING PROTEIN"/>
    <property type="match status" value="1"/>
</dbReference>
<evidence type="ECO:0000259" key="8">
    <source>
        <dbReference type="PROSITE" id="PS50109"/>
    </source>
</evidence>
<evidence type="ECO:0000259" key="9">
    <source>
        <dbReference type="PROSITE" id="PS50112"/>
    </source>
</evidence>
<evidence type="ECO:0000259" key="10">
    <source>
        <dbReference type="PROSITE" id="PS50113"/>
    </source>
</evidence>
<feature type="domain" description="CBS" evidence="11">
    <location>
        <begin position="81"/>
        <end position="140"/>
    </location>
</feature>
<dbReference type="SMART" id="SM00086">
    <property type="entry name" value="PAC"/>
    <property type="match status" value="5"/>
</dbReference>
<dbReference type="InterPro" id="IPR013656">
    <property type="entry name" value="PAS_4"/>
</dbReference>
<evidence type="ECO:0000256" key="1">
    <source>
        <dbReference type="ARBA" id="ARBA00000085"/>
    </source>
</evidence>
<dbReference type="InterPro" id="IPR011495">
    <property type="entry name" value="Sig_transdc_His_kin_sub2_dim/P"/>
</dbReference>
<dbReference type="Pfam" id="PF08448">
    <property type="entry name" value="PAS_4"/>
    <property type="match status" value="2"/>
</dbReference>
<dbReference type="Pfam" id="PF13426">
    <property type="entry name" value="PAS_9"/>
    <property type="match status" value="1"/>
</dbReference>
<dbReference type="EC" id="2.7.13.3" evidence="2"/>
<evidence type="ECO:0000256" key="4">
    <source>
        <dbReference type="ARBA" id="ARBA00022679"/>
    </source>
</evidence>
<dbReference type="SUPFAM" id="SSF55874">
    <property type="entry name" value="ATPase domain of HSP90 chaperone/DNA topoisomerase II/histidine kinase"/>
    <property type="match status" value="1"/>
</dbReference>
<dbReference type="OrthoDB" id="415062at2"/>
<dbReference type="EMBL" id="CP002198">
    <property type="protein sequence ID" value="ADN15833.1"/>
    <property type="molecule type" value="Genomic_DNA"/>
</dbReference>
<dbReference type="InterPro" id="IPR000014">
    <property type="entry name" value="PAS"/>
</dbReference>
<dbReference type="HOGENOM" id="CLU_000445_114_57_3"/>
<dbReference type="AlphaFoldDB" id="E0UK71"/>
<dbReference type="PROSITE" id="PS50112">
    <property type="entry name" value="PAS"/>
    <property type="match status" value="3"/>
</dbReference>
<keyword evidence="7" id="KW-0175">Coiled coil</keyword>
<keyword evidence="5 12" id="KW-0418">Kinase</keyword>
<dbReference type="RefSeq" id="WP_013323901.1">
    <property type="nucleotide sequence ID" value="NC_014501.1"/>
</dbReference>
<proteinExistence type="predicted"/>
<protein>
    <recommendedName>
        <fullName evidence="2">histidine kinase</fullName>
        <ecNumber evidence="2">2.7.13.3</ecNumber>
    </recommendedName>
</protein>
<dbReference type="SUPFAM" id="SSF54631">
    <property type="entry name" value="CBS-domain pair"/>
    <property type="match status" value="1"/>
</dbReference>
<comment type="catalytic activity">
    <reaction evidence="1">
        <text>ATP + protein L-histidine = ADP + protein N-phospho-L-histidine.</text>
        <dbReference type="EC" id="2.7.13.3"/>
    </reaction>
</comment>
<feature type="domain" description="PAC" evidence="10">
    <location>
        <begin position="233"/>
        <end position="285"/>
    </location>
</feature>
<dbReference type="SMART" id="SM00116">
    <property type="entry name" value="CBS"/>
    <property type="match status" value="2"/>
</dbReference>
<dbReference type="Pfam" id="PF02518">
    <property type="entry name" value="HATPase_c"/>
    <property type="match status" value="1"/>
</dbReference>
<dbReference type="CDD" id="cd00130">
    <property type="entry name" value="PAS"/>
    <property type="match status" value="4"/>
</dbReference>
<dbReference type="Proteomes" id="UP000008206">
    <property type="component" value="Chromosome"/>
</dbReference>
<dbReference type="Pfam" id="PF07568">
    <property type="entry name" value="HisKA_2"/>
    <property type="match status" value="1"/>
</dbReference>
<sequence length="1004" mass="114868">MQPQNPLKNLFWLTQVLLIYPPTVTPETPITEVIKLMHQEGSSCVFVSQKEQFIGLVSERDIIRCLATKSNPQKIPVTSALNKKVIALKDITQLKIDQVIHLLLEYHLSHIAVLKPNNQPLGVLTAESLLTVILGLQHQVTQLEAQHQERGRIAAALRDVEERYATLVSAAPVGIFRTDVEGHCLYVNERWCQITGLSRTEAMGMGWLIRVHSDDRERITRQWYRSTQTHLPFRSEYRFQHKDGTLIWVLGEAVEERSNDGKLIGYIGTVTDISDRIQAEEALAKSEATNRALLHALPDMLLRHNRQGTYIDLISSGELKPFASPKELIGKLPEEVLPSKVAKIANQAIQDALRTNELQTYEYQLQGTDHHWCDYEARVVSTGNGEVLSIVRDISDRKAAEAALQQLNAQLEARVEQRTLALTESEERFRKIFEESPIGMALVGLDYHFLKVNTVLCQMLGYSESELLELTFAEITHPEDIDNSFDPATQIFEETHTRSQVEKRYLKKNGEIVWVNLTSCIIHQANGQPLYTLSLIEDISEKKKAEEERMRFLNVIEASLNEIHIFDAQTFKFQYINQRTLYNLGYTREQMKQMTPLDIKTELNRQQLVDLLSPLVEKKQEEVVFQTFQRRANGNYYPVEVHWQLIEQQGEHLFLSVILDISDRYTAQAERQKLVALVENSTDFIAMTTVEGRMTYLNKAGRKLVGFDEKGDLTKKFLEDFYLGYDCSFFQQEIMSKLIRGEPWQGESRLRHVASGASIAVLQSLFPIKEPQTGKILAFAGIIRDLTERKRAEVQLKTSLEQKELLLKEVHHRVKNNLQVISSLFSLQSQYIQDPQILSILEDSQNRISSMALIHEKLYHSENLAKIDFKDYIKTLVQYLFTSYNINPELIHLNFNVQDISLNLDQAISCGLLLNELVSNSLKHAFPRPMNRQGTITIDFTPLQEQQLCLRVEDNGIGLPEGLNVKSTPSLGLRLVRALTRQLKGKLEMYNNKGAVFELVFPQA</sequence>
<dbReference type="FunFam" id="3.30.450.20:FF:000099">
    <property type="entry name" value="Sensory box sensor histidine kinase"/>
    <property type="match status" value="1"/>
</dbReference>
<dbReference type="Gene3D" id="3.10.580.10">
    <property type="entry name" value="CBS-domain"/>
    <property type="match status" value="1"/>
</dbReference>
<dbReference type="eggNOG" id="COG2202">
    <property type="taxonomic scope" value="Bacteria"/>
</dbReference>
<dbReference type="InterPro" id="IPR001610">
    <property type="entry name" value="PAC"/>
</dbReference>
<dbReference type="STRING" id="497965.Cyan7822_3902"/>
<evidence type="ECO:0000256" key="5">
    <source>
        <dbReference type="ARBA" id="ARBA00022777"/>
    </source>
</evidence>
<accession>E0UK71</accession>
<feature type="domain" description="PAC" evidence="10">
    <location>
        <begin position="744"/>
        <end position="798"/>
    </location>
</feature>
<dbReference type="InterPro" id="IPR052162">
    <property type="entry name" value="Sensor_kinase/Photoreceptor"/>
</dbReference>
<evidence type="ECO:0000259" key="11">
    <source>
        <dbReference type="PROSITE" id="PS51371"/>
    </source>
</evidence>
<name>E0UK71_GLOV7</name>
<dbReference type="eggNOG" id="COG3920">
    <property type="taxonomic scope" value="Bacteria"/>
</dbReference>
<feature type="coiled-coil region" evidence="7">
    <location>
        <begin position="397"/>
        <end position="428"/>
    </location>
</feature>
<dbReference type="PROSITE" id="PS50113">
    <property type="entry name" value="PAC"/>
    <property type="match status" value="3"/>
</dbReference>
<dbReference type="Pfam" id="PF08447">
    <property type="entry name" value="PAS_3"/>
    <property type="match status" value="2"/>
</dbReference>
<dbReference type="Pfam" id="PF00571">
    <property type="entry name" value="CBS"/>
    <property type="match status" value="2"/>
</dbReference>
<dbReference type="InterPro" id="IPR036890">
    <property type="entry name" value="HATPase_C_sf"/>
</dbReference>
<dbReference type="Gene3D" id="3.30.450.20">
    <property type="entry name" value="PAS domain"/>
    <property type="match status" value="5"/>
</dbReference>
<keyword evidence="13" id="KW-1185">Reference proteome</keyword>
<dbReference type="InterPro" id="IPR000700">
    <property type="entry name" value="PAS-assoc_C"/>
</dbReference>
<reference evidence="13" key="1">
    <citation type="journal article" date="2011" name="MBio">
        <title>Novel metabolic attributes of the genus Cyanothece, comprising a group of unicellular nitrogen-fixing Cyanobacteria.</title>
        <authorList>
            <person name="Bandyopadhyay A."/>
            <person name="Elvitigala T."/>
            <person name="Welsh E."/>
            <person name="Stockel J."/>
            <person name="Liberton M."/>
            <person name="Min H."/>
            <person name="Sherman L.A."/>
            <person name="Pakrasi H.B."/>
        </authorList>
    </citation>
    <scope>NUCLEOTIDE SEQUENCE [LARGE SCALE GENOMIC DNA]</scope>
    <source>
        <strain evidence="13">PCC 7822</strain>
    </source>
</reference>
<feature type="domain" description="Histidine kinase" evidence="8">
    <location>
        <begin position="809"/>
        <end position="1004"/>
    </location>
</feature>
<feature type="domain" description="PAS" evidence="9">
    <location>
        <begin position="160"/>
        <end position="230"/>
    </location>
</feature>
<dbReference type="InterPro" id="IPR035965">
    <property type="entry name" value="PAS-like_dom_sf"/>
</dbReference>
<dbReference type="PROSITE" id="PS50109">
    <property type="entry name" value="HIS_KIN"/>
    <property type="match status" value="1"/>
</dbReference>
<feature type="domain" description="PAS" evidence="9">
    <location>
        <begin position="670"/>
        <end position="742"/>
    </location>
</feature>
<feature type="domain" description="PAC" evidence="10">
    <location>
        <begin position="499"/>
        <end position="551"/>
    </location>
</feature>
<dbReference type="PANTHER" id="PTHR43304">
    <property type="entry name" value="PHYTOCHROME-LIKE PROTEIN CPH1"/>
    <property type="match status" value="1"/>
</dbReference>
<dbReference type="InterPro" id="IPR003594">
    <property type="entry name" value="HATPase_dom"/>
</dbReference>
<evidence type="ECO:0000313" key="12">
    <source>
        <dbReference type="EMBL" id="ADN15833.1"/>
    </source>
</evidence>
<dbReference type="InterPro" id="IPR005467">
    <property type="entry name" value="His_kinase_dom"/>
</dbReference>
<dbReference type="InterPro" id="IPR013655">
    <property type="entry name" value="PAS_fold_3"/>
</dbReference>
<dbReference type="SMART" id="SM00387">
    <property type="entry name" value="HATPase_c"/>
    <property type="match status" value="1"/>
</dbReference>
<dbReference type="InterPro" id="IPR046342">
    <property type="entry name" value="CBS_dom_sf"/>
</dbReference>
<evidence type="ECO:0000313" key="13">
    <source>
        <dbReference type="Proteomes" id="UP000008206"/>
    </source>
</evidence>
<feature type="domain" description="CBS" evidence="11">
    <location>
        <begin position="13"/>
        <end position="73"/>
    </location>
</feature>
<evidence type="ECO:0000256" key="7">
    <source>
        <dbReference type="SAM" id="Coils"/>
    </source>
</evidence>
<evidence type="ECO:0000256" key="3">
    <source>
        <dbReference type="ARBA" id="ARBA00022553"/>
    </source>
</evidence>
<dbReference type="KEGG" id="cyj:Cyan7822_3902"/>